<evidence type="ECO:0000313" key="1">
    <source>
        <dbReference type="Proteomes" id="UP000887579"/>
    </source>
</evidence>
<accession>A0AC34FL21</accession>
<organism evidence="1 2">
    <name type="scientific">Panagrolaimus sp. ES5</name>
    <dbReference type="NCBI Taxonomy" id="591445"/>
    <lineage>
        <taxon>Eukaryota</taxon>
        <taxon>Metazoa</taxon>
        <taxon>Ecdysozoa</taxon>
        <taxon>Nematoda</taxon>
        <taxon>Chromadorea</taxon>
        <taxon>Rhabditida</taxon>
        <taxon>Tylenchina</taxon>
        <taxon>Panagrolaimomorpha</taxon>
        <taxon>Panagrolaimoidea</taxon>
        <taxon>Panagrolaimidae</taxon>
        <taxon>Panagrolaimus</taxon>
    </lineage>
</organism>
<dbReference type="WBParaSite" id="ES5_v2.g17723.t1">
    <property type="protein sequence ID" value="ES5_v2.g17723.t1"/>
    <property type="gene ID" value="ES5_v2.g17723"/>
</dbReference>
<proteinExistence type="predicted"/>
<protein>
    <submittedName>
        <fullName evidence="2">Uncharacterized protein</fullName>
    </submittedName>
</protein>
<sequence length="123" mass="13750">MADILFRKGIHLPLWNGQKLVDVDNEHFPKMQNPFGTTENVLPFSIFESVIDALLLGRKAFLACERDTTEAKREVIGHPHKGSFDLVGTGLEASVAATASKSSMDKKRAVYNLYKCIKSVIEW</sequence>
<dbReference type="Proteomes" id="UP000887579">
    <property type="component" value="Unplaced"/>
</dbReference>
<evidence type="ECO:0000313" key="2">
    <source>
        <dbReference type="WBParaSite" id="ES5_v2.g17723.t1"/>
    </source>
</evidence>
<reference evidence="2" key="1">
    <citation type="submission" date="2022-11" db="UniProtKB">
        <authorList>
            <consortium name="WormBaseParasite"/>
        </authorList>
    </citation>
    <scope>IDENTIFICATION</scope>
</reference>
<name>A0AC34FL21_9BILA</name>